<dbReference type="InterPro" id="IPR050122">
    <property type="entry name" value="RTK"/>
</dbReference>
<comment type="caution">
    <text evidence="3">The sequence shown here is derived from an EMBL/GenBank/DDBJ whole genome shotgun (WGS) entry which is preliminary data.</text>
</comment>
<dbReference type="Gene3D" id="1.10.510.10">
    <property type="entry name" value="Transferase(Phosphotransferase) domain 1"/>
    <property type="match status" value="1"/>
</dbReference>
<accession>A0AAE0TKX2</accession>
<dbReference type="PANTHER" id="PTHR24416:SF611">
    <property type="entry name" value="TYROSINE-PROTEIN KINASE TRANSMEMBRANE RECEPTOR ROR"/>
    <property type="match status" value="1"/>
</dbReference>
<dbReference type="GO" id="GO:0005886">
    <property type="term" value="C:plasma membrane"/>
    <property type="evidence" value="ECO:0007669"/>
    <property type="project" value="TreeGrafter"/>
</dbReference>
<reference evidence="3" key="2">
    <citation type="journal article" date="2021" name="Genome Biol. Evol.">
        <title>Developing a high-quality reference genome for a parasitic bivalve with doubly uniparental inheritance (Bivalvia: Unionida).</title>
        <authorList>
            <person name="Smith C.H."/>
        </authorList>
    </citation>
    <scope>NUCLEOTIDE SEQUENCE</scope>
    <source>
        <strain evidence="3">CHS0354</strain>
        <tissue evidence="3">Mantle</tissue>
    </source>
</reference>
<feature type="region of interest" description="Disordered" evidence="1">
    <location>
        <begin position="579"/>
        <end position="604"/>
    </location>
</feature>
<name>A0AAE0TKX2_9BIVA</name>
<dbReference type="GO" id="GO:0043235">
    <property type="term" value="C:receptor complex"/>
    <property type="evidence" value="ECO:0007669"/>
    <property type="project" value="TreeGrafter"/>
</dbReference>
<dbReference type="Pfam" id="PF07714">
    <property type="entry name" value="PK_Tyr_Ser-Thr"/>
    <property type="match status" value="1"/>
</dbReference>
<evidence type="ECO:0000313" key="3">
    <source>
        <dbReference type="EMBL" id="KAK3612306.1"/>
    </source>
</evidence>
<feature type="compositionally biased region" description="Polar residues" evidence="1">
    <location>
        <begin position="393"/>
        <end position="412"/>
    </location>
</feature>
<organism evidence="3 4">
    <name type="scientific">Potamilus streckersoni</name>
    <dbReference type="NCBI Taxonomy" id="2493646"/>
    <lineage>
        <taxon>Eukaryota</taxon>
        <taxon>Metazoa</taxon>
        <taxon>Spiralia</taxon>
        <taxon>Lophotrochozoa</taxon>
        <taxon>Mollusca</taxon>
        <taxon>Bivalvia</taxon>
        <taxon>Autobranchia</taxon>
        <taxon>Heteroconchia</taxon>
        <taxon>Palaeoheterodonta</taxon>
        <taxon>Unionida</taxon>
        <taxon>Unionoidea</taxon>
        <taxon>Unionidae</taxon>
        <taxon>Ambleminae</taxon>
        <taxon>Lampsilini</taxon>
        <taxon>Potamilus</taxon>
    </lineage>
</organism>
<keyword evidence="4" id="KW-1185">Reference proteome</keyword>
<dbReference type="InterPro" id="IPR000719">
    <property type="entry name" value="Prot_kinase_dom"/>
</dbReference>
<feature type="compositionally biased region" description="Polar residues" evidence="1">
    <location>
        <begin position="167"/>
        <end position="186"/>
    </location>
</feature>
<feature type="region of interest" description="Disordered" evidence="1">
    <location>
        <begin position="645"/>
        <end position="668"/>
    </location>
</feature>
<sequence>MPPEILHSDYDKMYTTASDIYQFGMTAFEVCQILSLPDGRKASLSSVPLAQVPRYKLLDTLLKGQHPPQPASCSDEMYEIMKRCWYRERIRRPSIDEIIERIKTLIKSRRSKNDTVYKRTKCNSCTAEEKGSVYNPPQSDKVICHDFSDARMLKLHTFDETNQIKRSQRTSLGSSGRSGMMPTTRNNPDHETCNTVTYMYDNCPHGSRGENEEPKRLHENAHADLSSHISYENGSVDESHSLPSRHVSVEYVNDKFDDDHRNKVSNTLFRETRSRRTVVLSSGYSWSNEDHELCYDNNMSNNTLIQSVKNKIRKRSESKDFKTCIKVSSSSQKDSDRSEYIGNNEDNTHQKDNAKYQSGIHFMNKARNSIPLPIIPVQTHPFFIPDEDEKHATSASLSKSPKSQINQSSADESYSYRDFDLENTLAVDVFKNTGRNTSNVPIEGSVADQTVHVYDYAVFGEEDQARASDDGGYLEANTKRGQHQVHAANSQKNEKVDICFNDGYLESVTMRRQHLNNAAGMSKDRDVSFNLIQDRRSSHQMSDISAIKHIGHTLAEGTTLYEIKDISDINSLDDNLKGGACGKDKKSRSNIEKNGCRSQTWPKKVFSSSSHSVSDISFINTTGHTLGDGTTLYEIRDISDIHSLEDNANSGASEKNKDNRSNIEINGTIDHANTKKTFASSSPRVSDILVMNTTGHTLGEGTTLYAIRDITESIV</sequence>
<evidence type="ECO:0000259" key="2">
    <source>
        <dbReference type="PROSITE" id="PS50011"/>
    </source>
</evidence>
<dbReference type="AlphaFoldDB" id="A0AAE0TKX2"/>
<dbReference type="InterPro" id="IPR011009">
    <property type="entry name" value="Kinase-like_dom_sf"/>
</dbReference>
<reference evidence="3" key="3">
    <citation type="submission" date="2023-05" db="EMBL/GenBank/DDBJ databases">
        <authorList>
            <person name="Smith C.H."/>
        </authorList>
    </citation>
    <scope>NUCLEOTIDE SEQUENCE</scope>
    <source>
        <strain evidence="3">CHS0354</strain>
        <tissue evidence="3">Mantle</tissue>
    </source>
</reference>
<evidence type="ECO:0000256" key="1">
    <source>
        <dbReference type="SAM" id="MobiDB-lite"/>
    </source>
</evidence>
<dbReference type="PROSITE" id="PS50011">
    <property type="entry name" value="PROTEIN_KINASE_DOM"/>
    <property type="match status" value="1"/>
</dbReference>
<feature type="compositionally biased region" description="Basic and acidic residues" evidence="1">
    <location>
        <begin position="582"/>
        <end position="595"/>
    </location>
</feature>
<dbReference type="GO" id="GO:0005524">
    <property type="term" value="F:ATP binding"/>
    <property type="evidence" value="ECO:0007669"/>
    <property type="project" value="InterPro"/>
</dbReference>
<feature type="region of interest" description="Disordered" evidence="1">
    <location>
        <begin position="388"/>
        <end position="413"/>
    </location>
</feature>
<dbReference type="EMBL" id="JAEAOA010000686">
    <property type="protein sequence ID" value="KAK3612306.1"/>
    <property type="molecule type" value="Genomic_DNA"/>
</dbReference>
<evidence type="ECO:0000313" key="4">
    <source>
        <dbReference type="Proteomes" id="UP001195483"/>
    </source>
</evidence>
<dbReference type="SUPFAM" id="SSF56112">
    <property type="entry name" value="Protein kinase-like (PK-like)"/>
    <property type="match status" value="1"/>
</dbReference>
<reference evidence="3" key="1">
    <citation type="journal article" date="2021" name="Genome Biol. Evol.">
        <title>A High-Quality Reference Genome for a Parasitic Bivalve with Doubly Uniparental Inheritance (Bivalvia: Unionida).</title>
        <authorList>
            <person name="Smith C.H."/>
        </authorList>
    </citation>
    <scope>NUCLEOTIDE SEQUENCE</scope>
    <source>
        <strain evidence="3">CHS0354</strain>
    </source>
</reference>
<gene>
    <name evidence="3" type="ORF">CHS0354_011024</name>
</gene>
<proteinExistence type="predicted"/>
<dbReference type="Proteomes" id="UP001195483">
    <property type="component" value="Unassembled WGS sequence"/>
</dbReference>
<dbReference type="GO" id="GO:0007169">
    <property type="term" value="P:cell surface receptor protein tyrosine kinase signaling pathway"/>
    <property type="evidence" value="ECO:0007669"/>
    <property type="project" value="TreeGrafter"/>
</dbReference>
<feature type="region of interest" description="Disordered" evidence="1">
    <location>
        <begin position="167"/>
        <end position="191"/>
    </location>
</feature>
<feature type="region of interest" description="Disordered" evidence="1">
    <location>
        <begin position="323"/>
        <end position="352"/>
    </location>
</feature>
<protein>
    <recommendedName>
        <fullName evidence="2">Protein kinase domain-containing protein</fullName>
    </recommendedName>
</protein>
<dbReference type="GO" id="GO:0004714">
    <property type="term" value="F:transmembrane receptor protein tyrosine kinase activity"/>
    <property type="evidence" value="ECO:0007669"/>
    <property type="project" value="TreeGrafter"/>
</dbReference>
<dbReference type="InterPro" id="IPR001245">
    <property type="entry name" value="Ser-Thr/Tyr_kinase_cat_dom"/>
</dbReference>
<dbReference type="PANTHER" id="PTHR24416">
    <property type="entry name" value="TYROSINE-PROTEIN KINASE RECEPTOR"/>
    <property type="match status" value="1"/>
</dbReference>
<feature type="domain" description="Protein kinase" evidence="2">
    <location>
        <begin position="1"/>
        <end position="106"/>
    </location>
</feature>